<comment type="caution">
    <text evidence="3">The sequence shown here is derived from an EMBL/GenBank/DDBJ whole genome shotgun (WGS) entry which is preliminary data.</text>
</comment>
<evidence type="ECO:0000256" key="2">
    <source>
        <dbReference type="SAM" id="MobiDB-lite"/>
    </source>
</evidence>
<evidence type="ECO:0000313" key="4">
    <source>
        <dbReference type="Proteomes" id="UP000673691"/>
    </source>
</evidence>
<reference evidence="3 4" key="1">
    <citation type="journal article" name="Sci. Rep.">
        <title>Genome-scale phylogenetic analyses confirm Olpidium as the closest living zoosporic fungus to the non-flagellated, terrestrial fungi.</title>
        <authorList>
            <person name="Chang Y."/>
            <person name="Rochon D."/>
            <person name="Sekimoto S."/>
            <person name="Wang Y."/>
            <person name="Chovatia M."/>
            <person name="Sandor L."/>
            <person name="Salamov A."/>
            <person name="Grigoriev I.V."/>
            <person name="Stajich J.E."/>
            <person name="Spatafora J.W."/>
        </authorList>
    </citation>
    <scope>NUCLEOTIDE SEQUENCE [LARGE SCALE GENOMIC DNA]</scope>
    <source>
        <strain evidence="3">S191</strain>
    </source>
</reference>
<feature type="compositionally biased region" description="Basic residues" evidence="2">
    <location>
        <begin position="55"/>
        <end position="68"/>
    </location>
</feature>
<proteinExistence type="predicted"/>
<evidence type="ECO:0000313" key="3">
    <source>
        <dbReference type="EMBL" id="KAG5455605.1"/>
    </source>
</evidence>
<accession>A0A8H7ZLW5</accession>
<gene>
    <name evidence="3" type="ORF">BJ554DRAFT_4921</name>
</gene>
<dbReference type="EMBL" id="JAEFCI010013094">
    <property type="protein sequence ID" value="KAG5455605.1"/>
    <property type="molecule type" value="Genomic_DNA"/>
</dbReference>
<keyword evidence="1" id="KW-0175">Coiled coil</keyword>
<protein>
    <submittedName>
        <fullName evidence="3">Uncharacterized protein</fullName>
    </submittedName>
</protein>
<dbReference type="Proteomes" id="UP000673691">
    <property type="component" value="Unassembled WGS sequence"/>
</dbReference>
<feature type="region of interest" description="Disordered" evidence="2">
    <location>
        <begin position="1"/>
        <end position="81"/>
    </location>
</feature>
<feature type="compositionally biased region" description="Basic residues" evidence="2">
    <location>
        <begin position="24"/>
        <end position="35"/>
    </location>
</feature>
<feature type="coiled-coil region" evidence="1">
    <location>
        <begin position="144"/>
        <end position="171"/>
    </location>
</feature>
<feature type="compositionally biased region" description="Polar residues" evidence="2">
    <location>
        <begin position="10"/>
        <end position="23"/>
    </location>
</feature>
<name>A0A8H7ZLW5_9FUNG</name>
<dbReference type="AlphaFoldDB" id="A0A8H7ZLW5"/>
<evidence type="ECO:0000256" key="1">
    <source>
        <dbReference type="SAM" id="Coils"/>
    </source>
</evidence>
<organism evidence="3 4">
    <name type="scientific">Olpidium bornovanus</name>
    <dbReference type="NCBI Taxonomy" id="278681"/>
    <lineage>
        <taxon>Eukaryota</taxon>
        <taxon>Fungi</taxon>
        <taxon>Fungi incertae sedis</taxon>
        <taxon>Olpidiomycota</taxon>
        <taxon>Olpidiomycotina</taxon>
        <taxon>Olpidiomycetes</taxon>
        <taxon>Olpidiales</taxon>
        <taxon>Olpidiaceae</taxon>
        <taxon>Olpidium</taxon>
    </lineage>
</organism>
<sequence length="231" mass="26987">MRHGECGANETETTQKRNQGQRQLQKKKKKKKKKAACQNAEQRLLKSRKLETSVRSKRHQNKTRKRSFTRATRPTTPHSPPRLIMFTVYRTMPVSRTCGPPLTNPAARSRVAVFGVVQRWVTSSATIEQLFHVAKKTLAESDKLLSAALKLMQLQQEKTELKQVLIDEKINQAELKFDKVLSDEKLKQVELKFDKEQAELKFDKALSDEKFKHVQLEHKLERELERERFLR</sequence>
<keyword evidence="4" id="KW-1185">Reference proteome</keyword>